<evidence type="ECO:0000313" key="4">
    <source>
        <dbReference type="EMBL" id="CAL1527746.1"/>
    </source>
</evidence>
<organism evidence="4 5">
    <name type="scientific">Lymnaea stagnalis</name>
    <name type="common">Great pond snail</name>
    <name type="synonym">Helix stagnalis</name>
    <dbReference type="NCBI Taxonomy" id="6523"/>
    <lineage>
        <taxon>Eukaryota</taxon>
        <taxon>Metazoa</taxon>
        <taxon>Spiralia</taxon>
        <taxon>Lophotrochozoa</taxon>
        <taxon>Mollusca</taxon>
        <taxon>Gastropoda</taxon>
        <taxon>Heterobranchia</taxon>
        <taxon>Euthyneura</taxon>
        <taxon>Panpulmonata</taxon>
        <taxon>Hygrophila</taxon>
        <taxon>Lymnaeoidea</taxon>
        <taxon>Lymnaeidae</taxon>
        <taxon>Lymnaea</taxon>
    </lineage>
</organism>
<sequence length="850" mass="97866">MGYKGCHLIVSLLSLCVFWINSTGGQTSNETQCVLSVPNNFTLFERLSKYFHKESGAIIVEYNITFNKVSSKFNLLNQASQDSFQPWKWYRTHGPHSSCLLRSYENYFGTLYSFLHRGVMEESIQLDVSPPDCLDQLRNGSLEHAIRSFLLSDFDIHRDSWRRRFINAEDIRICSAGIKSFDNGFGKLHFNCCDINYEKSICCHEVITDILVIVSNILILILTCVLVILFPLLIGGIYSLYGDEIYYHKIPKESDIHFDIVKTTQPDNYKDHPNKIILEKTKWENMECLKSKMKNLERDQIKTARVTAVSCIVARHKLFNKYEKTHSIKRLLNWIFKCKPDNPKCRLGVVIIRRLLFLAILVALNVPLMLSHFQTDTMFTNLMKAYEEHGLRGSFYFQWSDDVLMQKKLLIYHYRFLTLYFIVVLTFPIVFHLFDYENKDAENYFQKKFQRSFRKDNIFEKYSFGVLNLMYFPLPSCILYNKEAENRFSLFIKRFTFLTIFIITQFPAILTLFIGIHFALHSIVMFIFTIVVEIDIYCGYLNIAVFALAFILEFFHDLGDNFNPLKNTLIGMFKDKCNNNDNENTMHAISTSMVDECLSKNIPDHIQASGTVETPQTNGSSQEKRPGSLSISHVQGDKIASGARRASQTNGSSQVTQPRDDHQKHVSDLFLRVDYACIFISRLDIPFVSRNFLFHCLGIYCVGAPRPCNVGKTIGTYIVFAFIVATIYIVVCAYGSHEFITRGNFTQLAAGFVVFAIKRLSTNAKSETLIKKRNKRFLSEIKKKMQSYVGCLRVADFTEINISEASDSRKVNLLVLDDYTTEGECPGKVIVTTKETGSHDEHVPLLKVIQ</sequence>
<feature type="transmembrane region" description="Helical" evidence="2">
    <location>
        <begin position="526"/>
        <end position="552"/>
    </location>
</feature>
<feature type="chain" id="PRO_5043449692" evidence="3">
    <location>
        <begin position="26"/>
        <end position="850"/>
    </location>
</feature>
<gene>
    <name evidence="4" type="ORF">GSLYS_00001916001</name>
</gene>
<feature type="compositionally biased region" description="Polar residues" evidence="1">
    <location>
        <begin position="646"/>
        <end position="657"/>
    </location>
</feature>
<evidence type="ECO:0000313" key="5">
    <source>
        <dbReference type="Proteomes" id="UP001497497"/>
    </source>
</evidence>
<feature type="transmembrane region" description="Helical" evidence="2">
    <location>
        <begin position="714"/>
        <end position="736"/>
    </location>
</feature>
<evidence type="ECO:0000256" key="2">
    <source>
        <dbReference type="SAM" id="Phobius"/>
    </source>
</evidence>
<dbReference type="Proteomes" id="UP001497497">
    <property type="component" value="Unassembled WGS sequence"/>
</dbReference>
<reference evidence="4 5" key="1">
    <citation type="submission" date="2024-04" db="EMBL/GenBank/DDBJ databases">
        <authorList>
            <consortium name="Genoscope - CEA"/>
            <person name="William W."/>
        </authorList>
    </citation>
    <scope>NUCLEOTIDE SEQUENCE [LARGE SCALE GENOMIC DNA]</scope>
</reference>
<evidence type="ECO:0000256" key="3">
    <source>
        <dbReference type="SAM" id="SignalP"/>
    </source>
</evidence>
<keyword evidence="5" id="KW-1185">Reference proteome</keyword>
<feature type="signal peptide" evidence="3">
    <location>
        <begin position="1"/>
        <end position="25"/>
    </location>
</feature>
<protein>
    <submittedName>
        <fullName evidence="4">Uncharacterized protein</fullName>
    </submittedName>
</protein>
<proteinExistence type="predicted"/>
<feature type="transmembrane region" description="Helical" evidence="2">
    <location>
        <begin position="412"/>
        <end position="434"/>
    </location>
</feature>
<feature type="transmembrane region" description="Helical" evidence="2">
    <location>
        <begin position="495"/>
        <end position="520"/>
    </location>
</feature>
<keyword evidence="2" id="KW-1133">Transmembrane helix</keyword>
<feature type="transmembrane region" description="Helical" evidence="2">
    <location>
        <begin position="210"/>
        <end position="241"/>
    </location>
</feature>
<keyword evidence="2" id="KW-0812">Transmembrane</keyword>
<keyword evidence="3" id="KW-0732">Signal</keyword>
<feature type="transmembrane region" description="Helical" evidence="2">
    <location>
        <begin position="355"/>
        <end position="373"/>
    </location>
</feature>
<evidence type="ECO:0000256" key="1">
    <source>
        <dbReference type="SAM" id="MobiDB-lite"/>
    </source>
</evidence>
<feature type="compositionally biased region" description="Polar residues" evidence="1">
    <location>
        <begin position="609"/>
        <end position="621"/>
    </location>
</feature>
<feature type="region of interest" description="Disordered" evidence="1">
    <location>
        <begin position="609"/>
        <end position="661"/>
    </location>
</feature>
<accession>A0AAV2H285</accession>
<keyword evidence="2" id="KW-0472">Membrane</keyword>
<comment type="caution">
    <text evidence="4">The sequence shown here is derived from an EMBL/GenBank/DDBJ whole genome shotgun (WGS) entry which is preliminary data.</text>
</comment>
<dbReference type="EMBL" id="CAXITT010000021">
    <property type="protein sequence ID" value="CAL1527746.1"/>
    <property type="molecule type" value="Genomic_DNA"/>
</dbReference>
<dbReference type="AlphaFoldDB" id="A0AAV2H285"/>
<name>A0AAV2H285_LYMST</name>